<dbReference type="EMBL" id="JAUCMX010000001">
    <property type="protein sequence ID" value="KAK3556746.1"/>
    <property type="molecule type" value="Genomic_DNA"/>
</dbReference>
<dbReference type="PANTHER" id="PTHR21472:SF15">
    <property type="entry name" value="ENDONUCLEASE DOMAIN-CONTAINING 1 PROTEIN-RELATED"/>
    <property type="match status" value="1"/>
</dbReference>
<gene>
    <name evidence="3" type="ORF">QTP70_016673</name>
</gene>
<dbReference type="InterPro" id="IPR044929">
    <property type="entry name" value="DNA/RNA_non-sp_Endonuclease_sf"/>
</dbReference>
<dbReference type="PANTHER" id="PTHR21472">
    <property type="entry name" value="ENDONUCLEASE DOMAIN-CONTAINING 1 PROTEIN ENDOD1"/>
    <property type="match status" value="1"/>
</dbReference>
<dbReference type="GO" id="GO:0003676">
    <property type="term" value="F:nucleic acid binding"/>
    <property type="evidence" value="ECO:0007669"/>
    <property type="project" value="InterPro"/>
</dbReference>
<evidence type="ECO:0008006" key="5">
    <source>
        <dbReference type="Google" id="ProtNLM"/>
    </source>
</evidence>
<dbReference type="InterPro" id="IPR039015">
    <property type="entry name" value="ENDOD1"/>
</dbReference>
<name>A0AAE0VE66_9TELE</name>
<dbReference type="SUPFAM" id="SSF54060">
    <property type="entry name" value="His-Me finger endonucleases"/>
    <property type="match status" value="1"/>
</dbReference>
<dbReference type="Proteomes" id="UP001274896">
    <property type="component" value="Unassembled WGS sequence"/>
</dbReference>
<dbReference type="Pfam" id="PF01223">
    <property type="entry name" value="Endonuclease_NS"/>
    <property type="match status" value="1"/>
</dbReference>
<sequence>FLISIISYTHHTLLTLSSHSPHNPITHSSHSHHTLHTPPPYARMKLLALVLLLSSFSSLTLTEVVNSFKQSCPTFFIRNPEKPSDIIIPTIFSGCQYKKICQRWKNKYRFATVYDTVRRIPVYSAYTLLQAGKTERRDEWKIEPQLEDIEEYKPLKEMIDSPREAGSIFNQAVDSDYKNINYTRGHLFPRQFAADQDQSDSTFTLTNIAPQKGDSNGQWARLVEEPMLNEIKQSCKLDQNHLAYIVTGVVPGENWVTIKRDGKGYKEGINIPTHAWSAYCCTSKDDLKKLIVKTYLAELDKFDLRRPDINKLNKRLTDLYKKRIPFNVFPGLDIDIEPDGVLNRNETDL</sequence>
<evidence type="ECO:0000313" key="4">
    <source>
        <dbReference type="Proteomes" id="UP001274896"/>
    </source>
</evidence>
<organism evidence="3 4">
    <name type="scientific">Hemibagrus guttatus</name>
    <dbReference type="NCBI Taxonomy" id="175788"/>
    <lineage>
        <taxon>Eukaryota</taxon>
        <taxon>Metazoa</taxon>
        <taxon>Chordata</taxon>
        <taxon>Craniata</taxon>
        <taxon>Vertebrata</taxon>
        <taxon>Euteleostomi</taxon>
        <taxon>Actinopterygii</taxon>
        <taxon>Neopterygii</taxon>
        <taxon>Teleostei</taxon>
        <taxon>Ostariophysi</taxon>
        <taxon>Siluriformes</taxon>
        <taxon>Bagridae</taxon>
        <taxon>Hemibagrus</taxon>
    </lineage>
</organism>
<dbReference type="AlphaFoldDB" id="A0AAE0VE66"/>
<dbReference type="InterPro" id="IPR044925">
    <property type="entry name" value="His-Me_finger_sf"/>
</dbReference>
<dbReference type="GO" id="GO:0046872">
    <property type="term" value="F:metal ion binding"/>
    <property type="evidence" value="ECO:0007669"/>
    <property type="project" value="InterPro"/>
</dbReference>
<proteinExistence type="predicted"/>
<dbReference type="Gene3D" id="3.40.570.10">
    <property type="entry name" value="Extracellular Endonuclease, subunit A"/>
    <property type="match status" value="1"/>
</dbReference>
<dbReference type="SMART" id="SM00892">
    <property type="entry name" value="Endonuclease_NS"/>
    <property type="match status" value="1"/>
</dbReference>
<feature type="non-terminal residue" evidence="3">
    <location>
        <position position="1"/>
    </location>
</feature>
<keyword evidence="4" id="KW-1185">Reference proteome</keyword>
<evidence type="ECO:0000259" key="1">
    <source>
        <dbReference type="SMART" id="SM00477"/>
    </source>
</evidence>
<feature type="domain" description="DNA/RNA non-specific endonuclease/pyrophosphatase/phosphodiesterase" evidence="2">
    <location>
        <begin position="106"/>
        <end position="326"/>
    </location>
</feature>
<protein>
    <recommendedName>
        <fullName evidence="5">Endonuclease domain-containing 1 protein</fullName>
    </recommendedName>
</protein>
<dbReference type="GO" id="GO:0016787">
    <property type="term" value="F:hydrolase activity"/>
    <property type="evidence" value="ECO:0007669"/>
    <property type="project" value="InterPro"/>
</dbReference>
<dbReference type="SMART" id="SM00477">
    <property type="entry name" value="NUC"/>
    <property type="match status" value="1"/>
</dbReference>
<comment type="caution">
    <text evidence="3">The sequence shown here is derived from an EMBL/GenBank/DDBJ whole genome shotgun (WGS) entry which is preliminary data.</text>
</comment>
<feature type="domain" description="ENPP1-3/EXOG-like endonuclease/phosphodiesterase" evidence="1">
    <location>
        <begin position="107"/>
        <end position="327"/>
    </location>
</feature>
<accession>A0AAE0VE66</accession>
<dbReference type="InterPro" id="IPR001604">
    <property type="entry name" value="Endo_G_ENPP1-like_dom"/>
</dbReference>
<dbReference type="InterPro" id="IPR020821">
    <property type="entry name" value="ENPP1-3/EXOG-like_nuc-like"/>
</dbReference>
<evidence type="ECO:0000313" key="3">
    <source>
        <dbReference type="EMBL" id="KAK3556746.1"/>
    </source>
</evidence>
<reference evidence="3" key="1">
    <citation type="submission" date="2023-06" db="EMBL/GenBank/DDBJ databases">
        <title>Male Hemibagrus guttatus genome.</title>
        <authorList>
            <person name="Bian C."/>
        </authorList>
    </citation>
    <scope>NUCLEOTIDE SEQUENCE</scope>
    <source>
        <strain evidence="3">Male_cb2023</strain>
        <tissue evidence="3">Muscle</tissue>
    </source>
</reference>
<evidence type="ECO:0000259" key="2">
    <source>
        <dbReference type="SMART" id="SM00892"/>
    </source>
</evidence>